<organism evidence="1 2">
    <name type="scientific">Phytophthora palmivora</name>
    <dbReference type="NCBI Taxonomy" id="4796"/>
    <lineage>
        <taxon>Eukaryota</taxon>
        <taxon>Sar</taxon>
        <taxon>Stramenopiles</taxon>
        <taxon>Oomycota</taxon>
        <taxon>Peronosporomycetes</taxon>
        <taxon>Peronosporales</taxon>
        <taxon>Peronosporaceae</taxon>
        <taxon>Phytophthora</taxon>
    </lineage>
</organism>
<dbReference type="Proteomes" id="UP000237271">
    <property type="component" value="Unassembled WGS sequence"/>
</dbReference>
<keyword evidence="1" id="KW-0378">Hydrolase</keyword>
<dbReference type="EMBL" id="NCKW01011053">
    <property type="protein sequence ID" value="POM64780.1"/>
    <property type="molecule type" value="Genomic_DNA"/>
</dbReference>
<protein>
    <submittedName>
        <fullName evidence="1">Glycoside hydrolase</fullName>
    </submittedName>
</protein>
<proteinExistence type="predicted"/>
<gene>
    <name evidence="1" type="ORF">PHPALM_19641</name>
</gene>
<name>A0A2P4XGV0_9STRA</name>
<reference evidence="1 2" key="1">
    <citation type="journal article" date="2017" name="Genome Biol. Evol.">
        <title>Phytophthora megakarya and P. palmivora, closely related causal agents of cacao black pod rot, underwent increases in genome sizes and gene numbers by different mechanisms.</title>
        <authorList>
            <person name="Ali S.S."/>
            <person name="Shao J."/>
            <person name="Lary D.J."/>
            <person name="Kronmiller B."/>
            <person name="Shen D."/>
            <person name="Strem M.D."/>
            <person name="Amoako-Attah I."/>
            <person name="Akrofi A.Y."/>
            <person name="Begoude B.A."/>
            <person name="Ten Hoopen G.M."/>
            <person name="Coulibaly K."/>
            <person name="Kebe B.I."/>
            <person name="Melnick R.L."/>
            <person name="Guiltinan M.J."/>
            <person name="Tyler B.M."/>
            <person name="Meinhardt L.W."/>
            <person name="Bailey B.A."/>
        </authorList>
    </citation>
    <scope>NUCLEOTIDE SEQUENCE [LARGE SCALE GENOMIC DNA]</scope>
    <source>
        <strain evidence="2">sbr112.9</strain>
    </source>
</reference>
<dbReference type="AlphaFoldDB" id="A0A2P4XGV0"/>
<accession>A0A2P4XGV0</accession>
<keyword evidence="2" id="KW-1185">Reference proteome</keyword>
<dbReference type="GO" id="GO:0016787">
    <property type="term" value="F:hydrolase activity"/>
    <property type="evidence" value="ECO:0007669"/>
    <property type="project" value="UniProtKB-KW"/>
</dbReference>
<comment type="caution">
    <text evidence="1">The sequence shown here is derived from an EMBL/GenBank/DDBJ whole genome shotgun (WGS) entry which is preliminary data.</text>
</comment>
<evidence type="ECO:0000313" key="2">
    <source>
        <dbReference type="Proteomes" id="UP000237271"/>
    </source>
</evidence>
<sequence length="198" mass="22683">MVSSERHTVQIPSVWHRHQDFGGTELGIWKAGDSKKTRNTIKGPCSWGYWIEADRAVDLVIQLHMAVGIVEPKKLIGYLSYSLKTQLDDECDPYDSVDDKRTKLPDQTEIMDQLVKLIDDAIKAGFPINLRDGPIAREPVYEIRLKEGTTPKLVREFNNKQVEDGWVFQNESTRWTCPVILVRELGTGEFRQPMITNL</sequence>
<evidence type="ECO:0000313" key="1">
    <source>
        <dbReference type="EMBL" id="POM64780.1"/>
    </source>
</evidence>